<gene>
    <name evidence="2" type="ORF">G6011_01156</name>
</gene>
<sequence length="84" mass="9288">MLMNQGTMSFLKIYANSSDDDKRNSRVGRGMCKTPNGGVDQPHEDPDADSGRDSDEEPEEDFDEDFNSSGFSIQEITINHSALS</sequence>
<comment type="caution">
    <text evidence="2">The sequence shown here is derived from an EMBL/GenBank/DDBJ whole genome shotgun (WGS) entry which is preliminary data.</text>
</comment>
<name>A0AAD4IJZ4_9PLEO</name>
<feature type="compositionally biased region" description="Acidic residues" evidence="1">
    <location>
        <begin position="54"/>
        <end position="66"/>
    </location>
</feature>
<accession>A0AAD4IJZ4</accession>
<evidence type="ECO:0000256" key="1">
    <source>
        <dbReference type="SAM" id="MobiDB-lite"/>
    </source>
</evidence>
<organism evidence="2 3">
    <name type="scientific">Alternaria panax</name>
    <dbReference type="NCBI Taxonomy" id="48097"/>
    <lineage>
        <taxon>Eukaryota</taxon>
        <taxon>Fungi</taxon>
        <taxon>Dikarya</taxon>
        <taxon>Ascomycota</taxon>
        <taxon>Pezizomycotina</taxon>
        <taxon>Dothideomycetes</taxon>
        <taxon>Pleosporomycetidae</taxon>
        <taxon>Pleosporales</taxon>
        <taxon>Pleosporineae</taxon>
        <taxon>Pleosporaceae</taxon>
        <taxon>Alternaria</taxon>
        <taxon>Alternaria sect. Panax</taxon>
    </lineage>
</organism>
<evidence type="ECO:0000313" key="2">
    <source>
        <dbReference type="EMBL" id="KAG9196035.1"/>
    </source>
</evidence>
<dbReference type="EMBL" id="JAANER010000001">
    <property type="protein sequence ID" value="KAG9196035.1"/>
    <property type="molecule type" value="Genomic_DNA"/>
</dbReference>
<keyword evidence="3" id="KW-1185">Reference proteome</keyword>
<feature type="compositionally biased region" description="Basic and acidic residues" evidence="1">
    <location>
        <begin position="41"/>
        <end position="53"/>
    </location>
</feature>
<reference evidence="2" key="1">
    <citation type="submission" date="2021-07" db="EMBL/GenBank/DDBJ databases">
        <title>Genome Resource of American Ginseng Black Spot Pathogen Alternaria panax.</title>
        <authorList>
            <person name="Qiu C."/>
            <person name="Wang W."/>
            <person name="Liu Z."/>
        </authorList>
    </citation>
    <scope>NUCLEOTIDE SEQUENCE</scope>
    <source>
        <strain evidence="2">BNCC115425</strain>
    </source>
</reference>
<feature type="region of interest" description="Disordered" evidence="1">
    <location>
        <begin position="15"/>
        <end position="84"/>
    </location>
</feature>
<proteinExistence type="predicted"/>
<dbReference type="AlphaFoldDB" id="A0AAD4IJZ4"/>
<evidence type="ECO:0000313" key="3">
    <source>
        <dbReference type="Proteomes" id="UP001199106"/>
    </source>
</evidence>
<feature type="compositionally biased region" description="Polar residues" evidence="1">
    <location>
        <begin position="74"/>
        <end position="84"/>
    </location>
</feature>
<dbReference type="Proteomes" id="UP001199106">
    <property type="component" value="Unassembled WGS sequence"/>
</dbReference>
<protein>
    <submittedName>
        <fullName evidence="2">Uncharacterized protein</fullName>
    </submittedName>
</protein>